<dbReference type="InterPro" id="IPR038706">
    <property type="entry name" value="Type_VI_SciN-like_sf"/>
</dbReference>
<evidence type="ECO:0000313" key="2">
    <source>
        <dbReference type="EMBL" id="EAU46646.1"/>
    </source>
</evidence>
<sequence length="145" mass="15038">MFKLFSLFAALCLALSACVTTPEPASTGVQLNITGAADMNGGLPTQVKVYYLASDASFRSGDFFALFNEPEATLGSDLVAVDDFQLVPGRSVGDSRSFAQAPGAIGVVAAFRDIDGSRFLASRALIPDSPNAVTITVGANTVSIR</sequence>
<dbReference type="Pfam" id="PF12790">
    <property type="entry name" value="T6SS-SciN"/>
    <property type="match status" value="1"/>
</dbReference>
<name>Q0FRE1_SALBH</name>
<dbReference type="PANTHER" id="PTHR37625">
    <property type="entry name" value="OUTER MEMBRANE LIPOPROTEIN-RELATED"/>
    <property type="match status" value="1"/>
</dbReference>
<dbReference type="OrthoDB" id="7724415at2"/>
<evidence type="ECO:0000313" key="3">
    <source>
        <dbReference type="Proteomes" id="UP000006230"/>
    </source>
</evidence>
<dbReference type="HOGENOM" id="CLU_092347_1_1_5"/>
<dbReference type="RefSeq" id="WP_007796416.1">
    <property type="nucleotide sequence ID" value="NZ_DS022276.1"/>
</dbReference>
<dbReference type="InterPro" id="IPR017734">
    <property type="entry name" value="T6SS_SciN"/>
</dbReference>
<dbReference type="eggNOG" id="COG3521">
    <property type="taxonomic scope" value="Bacteria"/>
</dbReference>
<evidence type="ECO:0000256" key="1">
    <source>
        <dbReference type="SAM" id="SignalP"/>
    </source>
</evidence>
<comment type="caution">
    <text evidence="2">The sequence shown here is derived from an EMBL/GenBank/DDBJ whole genome shotgun (WGS) entry which is preliminary data.</text>
</comment>
<organism evidence="2 3">
    <name type="scientific">Salipiger bermudensis (strain DSM 26914 / JCM 13377 / KCTC 12554 / HTCC2601)</name>
    <name type="common">Pelagibaca bermudensis</name>
    <dbReference type="NCBI Taxonomy" id="314265"/>
    <lineage>
        <taxon>Bacteria</taxon>
        <taxon>Pseudomonadati</taxon>
        <taxon>Pseudomonadota</taxon>
        <taxon>Alphaproteobacteria</taxon>
        <taxon>Rhodobacterales</taxon>
        <taxon>Roseobacteraceae</taxon>
        <taxon>Salipiger</taxon>
    </lineage>
</organism>
<dbReference type="NCBIfam" id="TIGR03352">
    <property type="entry name" value="VI_chp_3"/>
    <property type="match status" value="1"/>
</dbReference>
<dbReference type="PROSITE" id="PS51257">
    <property type="entry name" value="PROKAR_LIPOPROTEIN"/>
    <property type="match status" value="1"/>
</dbReference>
<evidence type="ECO:0008006" key="4">
    <source>
        <dbReference type="Google" id="ProtNLM"/>
    </source>
</evidence>
<dbReference type="PANTHER" id="PTHR37625:SF4">
    <property type="entry name" value="OUTER MEMBRANE LIPOPROTEIN"/>
    <property type="match status" value="1"/>
</dbReference>
<keyword evidence="3" id="KW-1185">Reference proteome</keyword>
<protein>
    <recommendedName>
        <fullName evidence="4">Lipoprotein</fullName>
    </recommendedName>
</protein>
<proteinExistence type="predicted"/>
<feature type="signal peptide" evidence="1">
    <location>
        <begin position="1"/>
        <end position="25"/>
    </location>
</feature>
<reference evidence="2 3" key="1">
    <citation type="journal article" date="2010" name="J. Bacteriol.">
        <title>Genome sequences of Pelagibaca bermudensis HTCC2601T and Maritimibacter alkaliphilus HTCC2654T, the type strains of two marine Roseobacter genera.</title>
        <authorList>
            <person name="Thrash J.C."/>
            <person name="Cho J.C."/>
            <person name="Ferriera S."/>
            <person name="Johnson J."/>
            <person name="Vergin K.L."/>
            <person name="Giovannoni S.J."/>
        </authorList>
    </citation>
    <scope>NUCLEOTIDE SEQUENCE [LARGE SCALE GENOMIC DNA]</scope>
    <source>
        <strain evidence="3">DSM 26914 / JCM 13377 / KCTC 12554 / HTCC2601</strain>
    </source>
</reference>
<gene>
    <name evidence="2" type="ORF">R2601_16035</name>
</gene>
<dbReference type="Proteomes" id="UP000006230">
    <property type="component" value="Unassembled WGS sequence"/>
</dbReference>
<dbReference type="EMBL" id="AATQ01000012">
    <property type="protein sequence ID" value="EAU46646.1"/>
    <property type="molecule type" value="Genomic_DNA"/>
</dbReference>
<dbReference type="STRING" id="314265.R2601_16035"/>
<keyword evidence="1" id="KW-0732">Signal</keyword>
<feature type="chain" id="PRO_5004171798" description="Lipoprotein" evidence="1">
    <location>
        <begin position="26"/>
        <end position="145"/>
    </location>
</feature>
<accession>Q0FRE1</accession>
<dbReference type="AlphaFoldDB" id="Q0FRE1"/>
<dbReference type="Gene3D" id="2.60.40.4150">
    <property type="entry name" value="Type VI secretion system, lipoprotein SciN"/>
    <property type="match status" value="1"/>
</dbReference>